<feature type="compositionally biased region" description="Low complexity" evidence="1">
    <location>
        <begin position="153"/>
        <end position="169"/>
    </location>
</feature>
<accession>A2CAY9</accession>
<dbReference type="Gene3D" id="2.170.15.10">
    <property type="entry name" value="Proaerolysin, chain A, domain 3"/>
    <property type="match status" value="1"/>
</dbReference>
<feature type="compositionally biased region" description="Polar residues" evidence="1">
    <location>
        <begin position="115"/>
        <end position="128"/>
    </location>
</feature>
<evidence type="ECO:0000313" key="3">
    <source>
        <dbReference type="Proteomes" id="UP000002274"/>
    </source>
</evidence>
<dbReference type="EMBL" id="CP000554">
    <property type="protein sequence ID" value="ABM78649.1"/>
    <property type="molecule type" value="Genomic_DNA"/>
</dbReference>
<feature type="compositionally biased region" description="Low complexity" evidence="1">
    <location>
        <begin position="129"/>
        <end position="143"/>
    </location>
</feature>
<protein>
    <submittedName>
        <fullName evidence="2">Uncharacterized protein</fullName>
    </submittedName>
</protein>
<proteinExistence type="predicted"/>
<dbReference type="InterPro" id="IPR011049">
    <property type="entry name" value="Serralysin-like_metalloprot_C"/>
</dbReference>
<dbReference type="AlphaFoldDB" id="A2CAY9"/>
<dbReference type="HOGENOM" id="CLU_410418_0_0_3"/>
<dbReference type="KEGG" id="pmf:P9303_19071"/>
<evidence type="ECO:0000313" key="2">
    <source>
        <dbReference type="EMBL" id="ABM78649.1"/>
    </source>
</evidence>
<reference evidence="2 3" key="1">
    <citation type="journal article" date="2007" name="PLoS Genet.">
        <title>Patterns and implications of gene gain and loss in the evolution of Prochlorococcus.</title>
        <authorList>
            <person name="Kettler G.C."/>
            <person name="Martiny A.C."/>
            <person name="Huang K."/>
            <person name="Zucker J."/>
            <person name="Coleman M.L."/>
            <person name="Rodrigue S."/>
            <person name="Chen F."/>
            <person name="Lapidus A."/>
            <person name="Ferriera S."/>
            <person name="Johnson J."/>
            <person name="Steglich C."/>
            <person name="Church G.M."/>
            <person name="Richardson P."/>
            <person name="Chisholm S.W."/>
        </authorList>
    </citation>
    <scope>NUCLEOTIDE SEQUENCE [LARGE SCALE GENOMIC DNA]</scope>
    <source>
        <strain evidence="2 3">MIT 9303</strain>
    </source>
</reference>
<name>A2CAY9_PROM3</name>
<evidence type="ECO:0000256" key="1">
    <source>
        <dbReference type="SAM" id="MobiDB-lite"/>
    </source>
</evidence>
<dbReference type="RefSeq" id="WP_011826532.1">
    <property type="nucleotide sequence ID" value="NC_008820.1"/>
</dbReference>
<organism evidence="2 3">
    <name type="scientific">Prochlorococcus marinus (strain MIT 9303)</name>
    <dbReference type="NCBI Taxonomy" id="59922"/>
    <lineage>
        <taxon>Bacteria</taxon>
        <taxon>Bacillati</taxon>
        <taxon>Cyanobacteriota</taxon>
        <taxon>Cyanophyceae</taxon>
        <taxon>Synechococcales</taxon>
        <taxon>Prochlorococcaceae</taxon>
        <taxon>Prochlorococcus</taxon>
    </lineage>
</organism>
<dbReference type="BioCyc" id="PMAR59922:G1G80-1655-MONOMER"/>
<gene>
    <name evidence="2" type="ordered locus">P9303_19071</name>
</gene>
<dbReference type="SUPFAM" id="SSF51120">
    <property type="entry name" value="beta-Roll"/>
    <property type="match status" value="1"/>
</dbReference>
<dbReference type="Proteomes" id="UP000002274">
    <property type="component" value="Chromosome"/>
</dbReference>
<feature type="region of interest" description="Disordered" evidence="1">
    <location>
        <begin position="115"/>
        <end position="171"/>
    </location>
</feature>
<dbReference type="SUPFAM" id="SSF56973">
    <property type="entry name" value="Aerolisin/ETX pore-forming domain"/>
    <property type="match status" value="1"/>
</dbReference>
<sequence length="669" mass="71998">MAYSVNNINELIPWGLNPTWVDNQLNHTWHTGTHAVAYHHNHWAYHSNGNTQVNTYVEDVKYGSGQTFNKSIWNTYAAGTKGIRGNQVRENGGYGLNANIDGAITLSQEVGSVTLGQPTGHIQANGGASSESSSSNTVRNTSSAPITSSVEITKTTSDSSQSSTTSGYTQGHTLEIGTSLKTKITAGVEGIASASTEIGLNVNNTLSTSINSSTTAETSNSTTNTFTRKVAVTVDPGQAVNVFLTWDTQKINVPWTSPIHAVGSSTYWDKYGNKIPYHVGDAMGEAKKFGVPNSHLIFGTTGDVSDFVASGMIKNVNNYNFNVSARNIVPSNTATSLKGSSLDKNIDHTKLSINSHDAHSASTVYLDGILTHIGREYRANDHTENGKILKGTNKADLIELGGKNQVAYTFGGNDQVLGSVHADKIYSQGNGIGGNVFESGDGDDYIESYDGSDYIDAGNGNDKVIVSGESGKLDDITLGNGKDSLEIKLDNNIDGVGFIIRDASLEDSINIHGSNRELHIKTFGDTVEVHAGGDQIGLLHNYASYFDFAGNELLNVGVMNGTKLRSEKLSNENLEGWWDEIVTSSIKGNDIITDYSQFISDEAYFKDNIRRCLNHYLGGELTPTDEITIGTVANTAYNLRDQYNDVSNLLMASLEKDNISIGYFNDPLA</sequence>